<evidence type="ECO:0000313" key="3">
    <source>
        <dbReference type="EMBL" id="WXB15449.1"/>
    </source>
</evidence>
<reference evidence="3 4" key="1">
    <citation type="submission" date="2021-12" db="EMBL/GenBank/DDBJ databases">
        <title>Discovery of the Pendulisporaceae a myxobacterial family with distinct sporulation behavior and unique specialized metabolism.</title>
        <authorList>
            <person name="Garcia R."/>
            <person name="Popoff A."/>
            <person name="Bader C.D."/>
            <person name="Loehr J."/>
            <person name="Walesch S."/>
            <person name="Walt C."/>
            <person name="Boldt J."/>
            <person name="Bunk B."/>
            <person name="Haeckl F.J.F.P.J."/>
            <person name="Gunesch A.P."/>
            <person name="Birkelbach J."/>
            <person name="Nuebel U."/>
            <person name="Pietschmann T."/>
            <person name="Bach T."/>
            <person name="Mueller R."/>
        </authorList>
    </citation>
    <scope>NUCLEOTIDE SEQUENCE [LARGE SCALE GENOMIC DNA]</scope>
    <source>
        <strain evidence="3 4">MSr11954</strain>
    </source>
</reference>
<name>A0ABZ2M0S8_9BACT</name>
<keyword evidence="1" id="KW-1133">Transmembrane helix</keyword>
<sequence length="241" mass="26399">MQRLVRKIHLTATAILGVQLVAWAVTGFAFTLFDFRAVRGTDDRAPAAVLPREVLPPLLGEDRGRGWTAEERASIQSVHLTMLAGRPVYAVAFAGERGERLVDAVDGQRLTIDEPLAARIATGAFRGTARALGATRRDDEGRDVWIVRLDDRRATEVAVDAATGEIAWWRNDVWRAFDTLWSIHVLGYVDRRSPAHWPLRVVGLLASVAALSGAGLLLARLALRLRRRAAPRAAAALPKAH</sequence>
<evidence type="ECO:0000313" key="4">
    <source>
        <dbReference type="Proteomes" id="UP001370348"/>
    </source>
</evidence>
<feature type="transmembrane region" description="Helical" evidence="1">
    <location>
        <begin position="12"/>
        <end position="33"/>
    </location>
</feature>
<dbReference type="InterPro" id="IPR025711">
    <property type="entry name" value="PepSY"/>
</dbReference>
<feature type="transmembrane region" description="Helical" evidence="1">
    <location>
        <begin position="201"/>
        <end position="223"/>
    </location>
</feature>
<evidence type="ECO:0000256" key="1">
    <source>
        <dbReference type="SAM" id="Phobius"/>
    </source>
</evidence>
<gene>
    <name evidence="3" type="ORF">LZC94_47465</name>
</gene>
<feature type="domain" description="PepSY" evidence="2">
    <location>
        <begin position="120"/>
        <end position="166"/>
    </location>
</feature>
<protein>
    <submittedName>
        <fullName evidence="3">PepSY domain-containing protein</fullName>
    </submittedName>
</protein>
<keyword evidence="1" id="KW-0812">Transmembrane</keyword>
<evidence type="ECO:0000259" key="2">
    <source>
        <dbReference type="Pfam" id="PF03413"/>
    </source>
</evidence>
<proteinExistence type="predicted"/>
<dbReference type="RefSeq" id="WP_394825077.1">
    <property type="nucleotide sequence ID" value="NZ_CP089984.1"/>
</dbReference>
<dbReference type="EMBL" id="CP089984">
    <property type="protein sequence ID" value="WXB15449.1"/>
    <property type="molecule type" value="Genomic_DNA"/>
</dbReference>
<keyword evidence="1" id="KW-0472">Membrane</keyword>
<accession>A0ABZ2M0S8</accession>
<keyword evidence="4" id="KW-1185">Reference proteome</keyword>
<organism evidence="3 4">
    <name type="scientific">Pendulispora albinea</name>
    <dbReference type="NCBI Taxonomy" id="2741071"/>
    <lineage>
        <taxon>Bacteria</taxon>
        <taxon>Pseudomonadati</taxon>
        <taxon>Myxococcota</taxon>
        <taxon>Myxococcia</taxon>
        <taxon>Myxococcales</taxon>
        <taxon>Sorangiineae</taxon>
        <taxon>Pendulisporaceae</taxon>
        <taxon>Pendulispora</taxon>
    </lineage>
</organism>
<dbReference type="Pfam" id="PF03413">
    <property type="entry name" value="PepSY"/>
    <property type="match status" value="1"/>
</dbReference>
<dbReference type="Proteomes" id="UP001370348">
    <property type="component" value="Chromosome"/>
</dbReference>